<feature type="compositionally biased region" description="Low complexity" evidence="1">
    <location>
        <begin position="1"/>
        <end position="15"/>
    </location>
</feature>
<evidence type="ECO:0000256" key="1">
    <source>
        <dbReference type="SAM" id="MobiDB-lite"/>
    </source>
</evidence>
<feature type="region of interest" description="Disordered" evidence="1">
    <location>
        <begin position="1"/>
        <end position="44"/>
    </location>
</feature>
<dbReference type="EMBL" id="OZ019898">
    <property type="protein sequence ID" value="CAK9228410.1"/>
    <property type="molecule type" value="Genomic_DNA"/>
</dbReference>
<feature type="compositionally biased region" description="Low complexity" evidence="1">
    <location>
        <begin position="30"/>
        <end position="42"/>
    </location>
</feature>
<keyword evidence="3" id="KW-1185">Reference proteome</keyword>
<reference evidence="2" key="1">
    <citation type="submission" date="2024-02" db="EMBL/GenBank/DDBJ databases">
        <authorList>
            <consortium name="ELIXIR-Norway"/>
            <consortium name="Elixir Norway"/>
        </authorList>
    </citation>
    <scope>NUCLEOTIDE SEQUENCE</scope>
</reference>
<dbReference type="Proteomes" id="UP001497512">
    <property type="component" value="Chromosome 6"/>
</dbReference>
<name>A0ABP0USC1_9BRYO</name>
<evidence type="ECO:0000313" key="2">
    <source>
        <dbReference type="EMBL" id="CAK9228410.1"/>
    </source>
</evidence>
<evidence type="ECO:0000313" key="3">
    <source>
        <dbReference type="Proteomes" id="UP001497512"/>
    </source>
</evidence>
<gene>
    <name evidence="2" type="ORF">CSSPTR1EN2_LOCUS19050</name>
</gene>
<organism evidence="2 3">
    <name type="scientific">Sphagnum troendelagicum</name>
    <dbReference type="NCBI Taxonomy" id="128251"/>
    <lineage>
        <taxon>Eukaryota</taxon>
        <taxon>Viridiplantae</taxon>
        <taxon>Streptophyta</taxon>
        <taxon>Embryophyta</taxon>
        <taxon>Bryophyta</taxon>
        <taxon>Sphagnophytina</taxon>
        <taxon>Sphagnopsida</taxon>
        <taxon>Sphagnales</taxon>
        <taxon>Sphagnaceae</taxon>
        <taxon>Sphagnum</taxon>
    </lineage>
</organism>
<proteinExistence type="predicted"/>
<sequence>MASSPSVLQQQVQLPRARSNPNFLHHKSTRSSSTTRWGTTGRSTKRRSLLLRVCARRIEAVPQLRDHSHFPGGQREKLWLEFFLDPSQWWDCRSEKTNGRSHGNVEMGEVIAKRVLAFDPGNSAEYVRSNIYTDAAKWNPPANVQHQKLGSGMHLEYRSQ</sequence>
<protein>
    <submittedName>
        <fullName evidence="2">Uncharacterized protein</fullName>
    </submittedName>
</protein>
<accession>A0ABP0USC1</accession>